<dbReference type="EC" id="3.4.11.7" evidence="6"/>
<evidence type="ECO:0000256" key="12">
    <source>
        <dbReference type="ARBA" id="ARBA00022723"/>
    </source>
</evidence>
<keyword evidence="20" id="KW-1015">Disulfide bond</keyword>
<dbReference type="Gene3D" id="2.60.40.1730">
    <property type="entry name" value="tricorn interacting facor f3 domain"/>
    <property type="match status" value="3"/>
</dbReference>
<evidence type="ECO:0000313" key="31">
    <source>
        <dbReference type="EMBL" id="KAH0810336.1"/>
    </source>
</evidence>
<dbReference type="Gene3D" id="1.10.390.10">
    <property type="entry name" value="Neutral Protease Domain 2"/>
    <property type="match status" value="1"/>
</dbReference>
<dbReference type="PROSITE" id="PS51257">
    <property type="entry name" value="PROKAR_LIPOPROTEIN"/>
    <property type="match status" value="1"/>
</dbReference>
<proteinExistence type="inferred from homology"/>
<evidence type="ECO:0000256" key="22">
    <source>
        <dbReference type="ARBA" id="ARBA00023288"/>
    </source>
</evidence>
<accession>A0A8J6LF26</accession>
<gene>
    <name evidence="31" type="ORF">GEV33_012455</name>
</gene>
<evidence type="ECO:0000256" key="21">
    <source>
        <dbReference type="ARBA" id="ARBA00023180"/>
    </source>
</evidence>
<dbReference type="EMBL" id="JABDTM020027545">
    <property type="protein sequence ID" value="KAH0810336.1"/>
    <property type="molecule type" value="Genomic_DNA"/>
</dbReference>
<dbReference type="GO" id="GO:0008270">
    <property type="term" value="F:zinc ion binding"/>
    <property type="evidence" value="ECO:0007669"/>
    <property type="project" value="InterPro"/>
</dbReference>
<dbReference type="PRINTS" id="PR00756">
    <property type="entry name" value="ALADIPTASE"/>
</dbReference>
<keyword evidence="11 27" id="KW-0812">Transmembrane</keyword>
<reference evidence="31" key="2">
    <citation type="submission" date="2021-08" db="EMBL/GenBank/DDBJ databases">
        <authorList>
            <person name="Eriksson T."/>
        </authorList>
    </citation>
    <scope>NUCLEOTIDE SEQUENCE</scope>
    <source>
        <strain evidence="31">Stoneville</strain>
        <tissue evidence="31">Whole head</tissue>
    </source>
</reference>
<evidence type="ECO:0000256" key="3">
    <source>
        <dbReference type="ARBA" id="ARBA00004609"/>
    </source>
</evidence>
<dbReference type="Gene3D" id="1.25.50.20">
    <property type="match status" value="1"/>
</dbReference>
<feature type="domain" description="Aminopeptidase N-like N-terminal" evidence="30">
    <location>
        <begin position="309"/>
        <end position="382"/>
    </location>
</feature>
<dbReference type="InterPro" id="IPR024571">
    <property type="entry name" value="ERAP1-like_C_dom"/>
</dbReference>
<dbReference type="CDD" id="cd09601">
    <property type="entry name" value="M1_APN-Q_like"/>
    <property type="match status" value="1"/>
</dbReference>
<evidence type="ECO:0000256" key="8">
    <source>
        <dbReference type="ARBA" id="ARBA00022475"/>
    </source>
</evidence>
<evidence type="ECO:0000256" key="25">
    <source>
        <dbReference type="PIRSR" id="PIRSR634016-4"/>
    </source>
</evidence>
<evidence type="ECO:0000256" key="24">
    <source>
        <dbReference type="PIRSR" id="PIRSR634016-3"/>
    </source>
</evidence>
<feature type="domain" description="Peptidase M1 membrane alanine aminopeptidase" evidence="28">
    <location>
        <begin position="426"/>
        <end position="639"/>
    </location>
</feature>
<dbReference type="InterPro" id="IPR045357">
    <property type="entry name" value="Aminopeptidase_N-like_N"/>
</dbReference>
<dbReference type="GO" id="GO:0043171">
    <property type="term" value="P:peptide catabolic process"/>
    <property type="evidence" value="ECO:0007669"/>
    <property type="project" value="TreeGrafter"/>
</dbReference>
<dbReference type="SUPFAM" id="SSF55486">
    <property type="entry name" value="Metalloproteases ('zincins'), catalytic domain"/>
    <property type="match status" value="1"/>
</dbReference>
<evidence type="ECO:0000256" key="11">
    <source>
        <dbReference type="ARBA" id="ARBA00022692"/>
    </source>
</evidence>
<evidence type="ECO:0000256" key="4">
    <source>
        <dbReference type="ARBA" id="ARBA00010136"/>
    </source>
</evidence>
<dbReference type="GO" id="GO:0006508">
    <property type="term" value="P:proteolysis"/>
    <property type="evidence" value="ECO:0007669"/>
    <property type="project" value="UniProtKB-KW"/>
</dbReference>
<keyword evidence="15" id="KW-0106">Calcium</keyword>
<protein>
    <recommendedName>
        <fullName evidence="6">glutamyl aminopeptidase</fullName>
        <ecNumber evidence="6">3.4.11.7</ecNumber>
    </recommendedName>
</protein>
<keyword evidence="22" id="KW-0449">Lipoprotein</keyword>
<keyword evidence="10" id="KW-0645">Protease</keyword>
<evidence type="ECO:0000256" key="2">
    <source>
        <dbReference type="ARBA" id="ARBA00004401"/>
    </source>
</evidence>
<keyword evidence="21" id="KW-0325">Glycoprotein</keyword>
<evidence type="ECO:0000256" key="14">
    <source>
        <dbReference type="ARBA" id="ARBA00022833"/>
    </source>
</evidence>
<keyword evidence="13" id="KW-0378">Hydrolase</keyword>
<dbReference type="InterPro" id="IPR050344">
    <property type="entry name" value="Peptidase_M1_aminopeptidases"/>
</dbReference>
<feature type="domain" description="Aminopeptidase N-like N-terminal" evidence="30">
    <location>
        <begin position="79"/>
        <end position="189"/>
    </location>
</feature>
<evidence type="ECO:0000256" key="18">
    <source>
        <dbReference type="ARBA" id="ARBA00023049"/>
    </source>
</evidence>
<feature type="compositionally biased region" description="Basic and acidic residues" evidence="26">
    <location>
        <begin position="1198"/>
        <end position="1218"/>
    </location>
</feature>
<feature type="region of interest" description="Disordered" evidence="26">
    <location>
        <begin position="267"/>
        <end position="295"/>
    </location>
</feature>
<feature type="binding site" evidence="24">
    <location>
        <position position="492"/>
    </location>
    <ligand>
        <name>Zn(2+)</name>
        <dbReference type="ChEBI" id="CHEBI:29105"/>
        <note>catalytic</note>
    </ligand>
</feature>
<evidence type="ECO:0000256" key="13">
    <source>
        <dbReference type="ARBA" id="ARBA00022801"/>
    </source>
</evidence>
<keyword evidence="16" id="KW-0735">Signal-anchor</keyword>
<dbReference type="GO" id="GO:0005615">
    <property type="term" value="C:extracellular space"/>
    <property type="evidence" value="ECO:0007669"/>
    <property type="project" value="TreeGrafter"/>
</dbReference>
<evidence type="ECO:0000256" key="1">
    <source>
        <dbReference type="ARBA" id="ARBA00001703"/>
    </source>
</evidence>
<dbReference type="GO" id="GO:0042277">
    <property type="term" value="F:peptide binding"/>
    <property type="evidence" value="ECO:0007669"/>
    <property type="project" value="TreeGrafter"/>
</dbReference>
<feature type="compositionally biased region" description="Basic and acidic residues" evidence="26">
    <location>
        <begin position="1254"/>
        <end position="1264"/>
    </location>
</feature>
<reference evidence="31" key="1">
    <citation type="journal article" date="2020" name="J Insects Food Feed">
        <title>The yellow mealworm (Tenebrio molitor) genome: a resource for the emerging insects as food and feed industry.</title>
        <authorList>
            <person name="Eriksson T."/>
            <person name="Andere A."/>
            <person name="Kelstrup H."/>
            <person name="Emery V."/>
            <person name="Picard C."/>
        </authorList>
    </citation>
    <scope>NUCLEOTIDE SEQUENCE</scope>
    <source>
        <strain evidence="31">Stoneville</strain>
        <tissue evidence="31">Whole head</tissue>
    </source>
</reference>
<dbReference type="FunFam" id="2.60.40.1910:FF:000003">
    <property type="entry name" value="Aminopeptidase"/>
    <property type="match status" value="1"/>
</dbReference>
<dbReference type="Pfam" id="PF11838">
    <property type="entry name" value="ERAP1_C"/>
    <property type="match status" value="1"/>
</dbReference>
<dbReference type="PANTHER" id="PTHR11533:SF276">
    <property type="entry name" value="GLUTAMYL AMINOPEPTIDASE"/>
    <property type="match status" value="1"/>
</dbReference>
<evidence type="ECO:0000256" key="17">
    <source>
        <dbReference type="ARBA" id="ARBA00022989"/>
    </source>
</evidence>
<keyword evidence="32" id="KW-1185">Reference proteome</keyword>
<name>A0A8J6LF26_TENMO</name>
<keyword evidence="9" id="KW-0336">GPI-anchor</keyword>
<comment type="subunit">
    <text evidence="5">Homodimer; disulfide-linked.</text>
</comment>
<keyword evidence="18" id="KW-0482">Metalloprotease</keyword>
<evidence type="ECO:0000256" key="16">
    <source>
        <dbReference type="ARBA" id="ARBA00022968"/>
    </source>
</evidence>
<sequence length="1303" mass="148013">MSTNSRYSDSEKPRRKSRKTFAVLLSCCLFLAIACACLLGALVLIGKHLVYNSTLRNVVKTQFKESPKYLYARLPNDTKPLHYDVILKPDLESGSFQGAINITVNVTSNRKDIILHSKNLTIDTVQLTHFNDSKVFHIENVQENANEEVLLITPQGGIPPGVYNLHLKYNGSMLDKIVGLYRSKRLDNDTGTTSDSPGGFLPLASIMMRGSNHGRRRQSATFRGCVGWSGSTCNGPVCSLGCTARPQSPQRKTATARQRMIGAFGCHHRPSLRDAPGQPPSRVMSQRCPTRTSGAQESYHGIGRFYALRYMATSKFEPTYARQAYPCFDEPNLKATYKVHLLKPKDSEYIALSNYPQEPDEEEVPEGVMVHFDETVAMSTYLSCFIVSDFKHTATSFDNGGTDVPFRVYASSDQLDKTNYAGTVGKLSIEYYIKYFNIPYPLPKLDMVAIPDFVSGAMEHWGLVTYRETALLYDPKTHSVSNKQRVAEVVAHELAHSWFGNLVTMDWWNNLWLNEGFATYIAVKGVSAAEPSWQMLDQFLTSTLHSILSLDATQASHPIIQTVQTPDQITEVFDSVSYNKGASVLRMLESVVNPDNFQNGVTNYLKEHQYGNAITQDLWDEIQKVVGDKLNITEFMDTFTVQMGYPILDATVDGNKYTFRQKRFLKDYESAATQKRSPLNYKWNVPVTYITDLGPSDQIHWFKYDQDELVVEKPAGAKWIKFNPNQIGYYRVNYVEDDWNTLSQNIKDLSVADKAHLLEESFSIAESGELTYKIPLSLTKYLVDETNYVPWSVASSKLTQIANYMETSQYHSEFKTYIINLLKPAYDELTWDDTDANEEDMKKLARVTILSLACAVDYNDALEQARTQFNDWISDTSLDISPNLRSIIYRYGMVTADESTWNKLFEVFAQESDANEKLKLMNGLANIRIPSLLIKLIELAKDEMYVRSQDYFTLLQYISANPVGRPIVWDYVRENWSYLVDRFTLNDRYLGRLIPSITGRFSTDLKVDEMQYFFAKYPEAGAGESARRQALEAVTNNIKWLNKHKKEVEDWIVENKDFRTSNDTDEDCNNGAAEKIFTTTQTINKAVVENSEEMFKYRLPKSVVPVGYDVYLLPDLDTGLFGGKVCVETRVEQTTTQIVMHSKALNIKQVAINGKAGTFKIDERRELLTVEKSDGTGFLKGDVVNITVDFDGDMKNKIRDKRGYGGNKRGSERGEAGAKEIISGSERGDERKRRKMAGRGGGWMKRMKMIEEKMEQREKKERKNNVIGGIRGNIESGWKNGERMHIDDDFTNEERKTQRKRGG</sequence>
<comment type="catalytic activity">
    <reaction evidence="1">
        <text>Release of N-terminal glutamate (and to a lesser extent aspartate) from a peptide.</text>
        <dbReference type="EC" id="3.4.11.7"/>
    </reaction>
</comment>
<dbReference type="FunFam" id="1.10.390.10:FF:000016">
    <property type="entry name" value="Glutamyl aminopeptidase"/>
    <property type="match status" value="1"/>
</dbReference>
<dbReference type="GO" id="GO:0005886">
    <property type="term" value="C:plasma membrane"/>
    <property type="evidence" value="ECO:0007669"/>
    <property type="project" value="UniProtKB-SubCell"/>
</dbReference>
<feature type="compositionally biased region" description="Polar residues" evidence="26">
    <location>
        <begin position="283"/>
        <end position="295"/>
    </location>
</feature>
<dbReference type="Proteomes" id="UP000719412">
    <property type="component" value="Unassembled WGS sequence"/>
</dbReference>
<keyword evidence="8" id="KW-1003">Cell membrane</keyword>
<dbReference type="Gene3D" id="2.60.40.1910">
    <property type="match status" value="1"/>
</dbReference>
<evidence type="ECO:0000256" key="20">
    <source>
        <dbReference type="ARBA" id="ARBA00023157"/>
    </source>
</evidence>
<evidence type="ECO:0000256" key="5">
    <source>
        <dbReference type="ARBA" id="ARBA00011748"/>
    </source>
</evidence>
<evidence type="ECO:0000256" key="27">
    <source>
        <dbReference type="SAM" id="Phobius"/>
    </source>
</evidence>
<evidence type="ECO:0000259" key="30">
    <source>
        <dbReference type="Pfam" id="PF17900"/>
    </source>
</evidence>
<feature type="domain" description="ERAP1-like C-terminal" evidence="29">
    <location>
        <begin position="719"/>
        <end position="1035"/>
    </location>
</feature>
<keyword evidence="12 24" id="KW-0479">Metal-binding</keyword>
<feature type="domain" description="Aminopeptidase N-like N-terminal" evidence="30">
    <location>
        <begin position="1105"/>
        <end position="1198"/>
    </location>
</feature>
<dbReference type="InterPro" id="IPR042097">
    <property type="entry name" value="Aminopeptidase_N-like_N_sf"/>
</dbReference>
<comment type="subcellular location">
    <subcellularLocation>
        <location evidence="3">Cell membrane</location>
        <topology evidence="3">Lipid-anchor</topology>
        <topology evidence="3">GPI-anchor</topology>
    </subcellularLocation>
    <subcellularLocation>
        <location evidence="2">Cell membrane</location>
        <topology evidence="2">Single-pass type II membrane protein</topology>
    </subcellularLocation>
</comment>
<keyword evidence="14 24" id="KW-0862">Zinc</keyword>
<evidence type="ECO:0000256" key="15">
    <source>
        <dbReference type="ARBA" id="ARBA00022837"/>
    </source>
</evidence>
<feature type="binding site" evidence="24">
    <location>
        <position position="515"/>
    </location>
    <ligand>
        <name>Zn(2+)</name>
        <dbReference type="ChEBI" id="CHEBI:29105"/>
        <note>catalytic</note>
    </ligand>
</feature>
<evidence type="ECO:0000256" key="9">
    <source>
        <dbReference type="ARBA" id="ARBA00022622"/>
    </source>
</evidence>
<evidence type="ECO:0000256" key="10">
    <source>
        <dbReference type="ARBA" id="ARBA00022670"/>
    </source>
</evidence>
<organism evidence="31 32">
    <name type="scientific">Tenebrio molitor</name>
    <name type="common">Yellow mealworm beetle</name>
    <dbReference type="NCBI Taxonomy" id="7067"/>
    <lineage>
        <taxon>Eukaryota</taxon>
        <taxon>Metazoa</taxon>
        <taxon>Ecdysozoa</taxon>
        <taxon>Arthropoda</taxon>
        <taxon>Hexapoda</taxon>
        <taxon>Insecta</taxon>
        <taxon>Pterygota</taxon>
        <taxon>Neoptera</taxon>
        <taxon>Endopterygota</taxon>
        <taxon>Coleoptera</taxon>
        <taxon>Polyphaga</taxon>
        <taxon>Cucujiformia</taxon>
        <taxon>Tenebrionidae</taxon>
        <taxon>Tenebrio</taxon>
    </lineage>
</organism>
<evidence type="ECO:0000313" key="32">
    <source>
        <dbReference type="Proteomes" id="UP000719412"/>
    </source>
</evidence>
<dbReference type="GO" id="GO:0070006">
    <property type="term" value="F:metalloaminopeptidase activity"/>
    <property type="evidence" value="ECO:0007669"/>
    <property type="project" value="TreeGrafter"/>
</dbReference>
<evidence type="ECO:0000259" key="29">
    <source>
        <dbReference type="Pfam" id="PF11838"/>
    </source>
</evidence>
<feature type="region of interest" description="Disordered" evidence="26">
    <location>
        <begin position="1254"/>
        <end position="1303"/>
    </location>
</feature>
<comment type="similarity">
    <text evidence="4">Belongs to the peptidase M1 family.</text>
</comment>
<dbReference type="GO" id="GO:0005737">
    <property type="term" value="C:cytoplasm"/>
    <property type="evidence" value="ECO:0007669"/>
    <property type="project" value="TreeGrafter"/>
</dbReference>
<dbReference type="InterPro" id="IPR034016">
    <property type="entry name" value="M1_APN-typ"/>
</dbReference>
<keyword evidence="7" id="KW-0031">Aminopeptidase</keyword>
<comment type="caution">
    <text evidence="31">The sequence shown here is derived from an EMBL/GenBank/DDBJ whole genome shotgun (WGS) entry which is preliminary data.</text>
</comment>
<dbReference type="PANTHER" id="PTHR11533">
    <property type="entry name" value="PROTEASE M1 ZINC METALLOPROTEASE"/>
    <property type="match status" value="1"/>
</dbReference>
<dbReference type="Pfam" id="PF01433">
    <property type="entry name" value="Peptidase_M1"/>
    <property type="match status" value="1"/>
</dbReference>
<dbReference type="InterPro" id="IPR001930">
    <property type="entry name" value="Peptidase_M1"/>
</dbReference>
<keyword evidence="17 27" id="KW-1133">Transmembrane helix</keyword>
<evidence type="ECO:0000256" key="26">
    <source>
        <dbReference type="SAM" id="MobiDB-lite"/>
    </source>
</evidence>
<dbReference type="InterPro" id="IPR014782">
    <property type="entry name" value="Peptidase_M1_dom"/>
</dbReference>
<comment type="cofactor">
    <cofactor evidence="24">
        <name>Zn(2+)</name>
        <dbReference type="ChEBI" id="CHEBI:29105"/>
    </cofactor>
    <text evidence="24">Binds 1 zinc ion per subunit.</text>
</comment>
<evidence type="ECO:0000256" key="19">
    <source>
        <dbReference type="ARBA" id="ARBA00023136"/>
    </source>
</evidence>
<feature type="compositionally biased region" description="Basic and acidic residues" evidence="26">
    <location>
        <begin position="1280"/>
        <end position="1296"/>
    </location>
</feature>
<evidence type="ECO:0000256" key="7">
    <source>
        <dbReference type="ARBA" id="ARBA00022438"/>
    </source>
</evidence>
<dbReference type="FunFam" id="1.25.50.20:FF:000001">
    <property type="entry name" value="Aminopeptidase"/>
    <property type="match status" value="1"/>
</dbReference>
<feature type="region of interest" description="Disordered" evidence="26">
    <location>
        <begin position="1198"/>
        <end position="1242"/>
    </location>
</feature>
<evidence type="ECO:0000256" key="23">
    <source>
        <dbReference type="PIRSR" id="PIRSR634016-1"/>
    </source>
</evidence>
<keyword evidence="19 27" id="KW-0472">Membrane</keyword>
<evidence type="ECO:0000259" key="28">
    <source>
        <dbReference type="Pfam" id="PF01433"/>
    </source>
</evidence>
<dbReference type="GO" id="GO:0098552">
    <property type="term" value="C:side of membrane"/>
    <property type="evidence" value="ECO:0007669"/>
    <property type="project" value="UniProtKB-KW"/>
</dbReference>
<evidence type="ECO:0000256" key="6">
    <source>
        <dbReference type="ARBA" id="ARBA00012567"/>
    </source>
</evidence>
<feature type="site" description="Transition state stabilizer" evidence="25">
    <location>
        <position position="578"/>
    </location>
</feature>
<dbReference type="GO" id="GO:0004230">
    <property type="term" value="F:glutamyl aminopeptidase activity"/>
    <property type="evidence" value="ECO:0007669"/>
    <property type="project" value="UniProtKB-EC"/>
</dbReference>
<feature type="active site" description="Proton acceptor" evidence="23">
    <location>
        <position position="493"/>
    </location>
</feature>
<dbReference type="SUPFAM" id="SSF63737">
    <property type="entry name" value="Leukotriene A4 hydrolase N-terminal domain"/>
    <property type="match status" value="3"/>
</dbReference>
<dbReference type="InterPro" id="IPR027268">
    <property type="entry name" value="Peptidase_M4/M1_CTD_sf"/>
</dbReference>
<feature type="binding site" evidence="24">
    <location>
        <position position="496"/>
    </location>
    <ligand>
        <name>Zn(2+)</name>
        <dbReference type="ChEBI" id="CHEBI:29105"/>
        <note>catalytic</note>
    </ligand>
</feature>
<dbReference type="Pfam" id="PF17900">
    <property type="entry name" value="Peptidase_M1_N"/>
    <property type="match status" value="3"/>
</dbReference>
<feature type="transmembrane region" description="Helical" evidence="27">
    <location>
        <begin position="21"/>
        <end position="45"/>
    </location>
</feature>